<evidence type="ECO:0000313" key="4">
    <source>
        <dbReference type="Proteomes" id="UP001353858"/>
    </source>
</evidence>
<reference evidence="4" key="1">
    <citation type="submission" date="2023-01" db="EMBL/GenBank/DDBJ databases">
        <title>Key to firefly adult light organ development and bioluminescence: homeobox transcription factors regulate luciferase expression and transportation to peroxisome.</title>
        <authorList>
            <person name="Fu X."/>
        </authorList>
    </citation>
    <scope>NUCLEOTIDE SEQUENCE [LARGE SCALE GENOMIC DNA]</scope>
</reference>
<proteinExistence type="predicted"/>
<accession>A0AAN7NUN7</accession>
<name>A0AAN7NUN7_9COLE</name>
<dbReference type="SMART" id="SM00595">
    <property type="entry name" value="MADF"/>
    <property type="match status" value="1"/>
</dbReference>
<feature type="compositionally biased region" description="Low complexity" evidence="1">
    <location>
        <begin position="355"/>
        <end position="371"/>
    </location>
</feature>
<gene>
    <name evidence="3" type="ORF">RN001_014559</name>
</gene>
<keyword evidence="4" id="KW-1185">Reference proteome</keyword>
<feature type="region of interest" description="Disordered" evidence="1">
    <location>
        <begin position="351"/>
        <end position="392"/>
    </location>
</feature>
<dbReference type="InterPro" id="IPR006578">
    <property type="entry name" value="MADF-dom"/>
</dbReference>
<protein>
    <recommendedName>
        <fullName evidence="2">MADF domain-containing protein</fullName>
    </recommendedName>
</protein>
<dbReference type="AlphaFoldDB" id="A0AAN7NUN7"/>
<dbReference type="Proteomes" id="UP001353858">
    <property type="component" value="Unassembled WGS sequence"/>
</dbReference>
<evidence type="ECO:0000256" key="1">
    <source>
        <dbReference type="SAM" id="MobiDB-lite"/>
    </source>
</evidence>
<dbReference type="Pfam" id="PF10545">
    <property type="entry name" value="MADF_DNA_bdg"/>
    <property type="match status" value="1"/>
</dbReference>
<comment type="caution">
    <text evidence="3">The sequence shown here is derived from an EMBL/GenBank/DDBJ whole genome shotgun (WGS) entry which is preliminary data.</text>
</comment>
<evidence type="ECO:0000313" key="3">
    <source>
        <dbReference type="EMBL" id="KAK4872530.1"/>
    </source>
</evidence>
<evidence type="ECO:0000259" key="2">
    <source>
        <dbReference type="PROSITE" id="PS51029"/>
    </source>
</evidence>
<sequence length="450" mass="50980">MIRSRNVIFKNEESITIKSRKVVEEAENIGEQFQPKSVSNSSINPIEQQKKNSAVTVEANEDSASTLNVFWTSDLILVETVSKEQPASEVVEVQSQAERSVDEEGFSPEVFVTPAEEKRRYPIKERKRVSFDDYEIGAEMENSKCIISPNTHRPVVNSAGNVIIENNKLILFNVPGNTIVRVPITNGLEQMFKITPRPILASCEEAARPSVTVEEDAESCSENLDSQSDLQCVEQNVIELLIEEIAKRPPLYNEKLPLIQRSKSIRKALEMEVYHALGGQIPIDDINKKWCYLKKEYKKHRAVLHKYIKSGCSFEEAAEITGKPLWKHYKMLSFIDDPLDDRATVSNIVNHDNEVNGSSSSSTVQTLTVSNYSRSDETPATNPSRKRKAEPELSKVDQLIVAELTKPQEKLGSSDHFCQMLALEMKKLEARKRAVLQIKFLQLLQEQLYE</sequence>
<dbReference type="PROSITE" id="PS51029">
    <property type="entry name" value="MADF"/>
    <property type="match status" value="1"/>
</dbReference>
<dbReference type="EMBL" id="JARPUR010000007">
    <property type="protein sequence ID" value="KAK4872530.1"/>
    <property type="molecule type" value="Genomic_DNA"/>
</dbReference>
<feature type="domain" description="MADF" evidence="2">
    <location>
        <begin position="240"/>
        <end position="340"/>
    </location>
</feature>
<organism evidence="3 4">
    <name type="scientific">Aquatica leii</name>
    <dbReference type="NCBI Taxonomy" id="1421715"/>
    <lineage>
        <taxon>Eukaryota</taxon>
        <taxon>Metazoa</taxon>
        <taxon>Ecdysozoa</taxon>
        <taxon>Arthropoda</taxon>
        <taxon>Hexapoda</taxon>
        <taxon>Insecta</taxon>
        <taxon>Pterygota</taxon>
        <taxon>Neoptera</taxon>
        <taxon>Endopterygota</taxon>
        <taxon>Coleoptera</taxon>
        <taxon>Polyphaga</taxon>
        <taxon>Elateriformia</taxon>
        <taxon>Elateroidea</taxon>
        <taxon>Lampyridae</taxon>
        <taxon>Luciolinae</taxon>
        <taxon>Aquatica</taxon>
    </lineage>
</organism>